<evidence type="ECO:0000313" key="2">
    <source>
        <dbReference type="Proteomes" id="UP000830768"/>
    </source>
</evidence>
<keyword evidence="2" id="KW-1185">Reference proteome</keyword>
<reference evidence="1" key="1">
    <citation type="submission" date="2021-11" db="EMBL/GenBank/DDBJ databases">
        <title>Fusarium solani-melongenae Genome sequencing and assembly.</title>
        <authorList>
            <person name="Xie S."/>
            <person name="Huang L."/>
            <person name="Zhang X."/>
        </authorList>
    </citation>
    <scope>NUCLEOTIDE SEQUENCE</scope>
    <source>
        <strain evidence="1">CRI 24-3</strain>
    </source>
</reference>
<organism evidence="1 2">
    <name type="scientific">Fusarium solani subsp. cucurbitae</name>
    <name type="common">Neocosmosporum cucurbitae</name>
    <dbReference type="NCBI Taxonomy" id="2747967"/>
    <lineage>
        <taxon>Eukaryota</taxon>
        <taxon>Fungi</taxon>
        <taxon>Dikarya</taxon>
        <taxon>Ascomycota</taxon>
        <taxon>Pezizomycotina</taxon>
        <taxon>Sordariomycetes</taxon>
        <taxon>Hypocreomycetidae</taxon>
        <taxon>Hypocreales</taxon>
        <taxon>Nectriaceae</taxon>
        <taxon>Fusarium</taxon>
        <taxon>Fusarium solani species complex</taxon>
    </lineage>
</organism>
<gene>
    <name evidence="1" type="ORF">LCI18_014097</name>
</gene>
<dbReference type="Proteomes" id="UP000830768">
    <property type="component" value="Chromosome 12"/>
</dbReference>
<evidence type="ECO:0000313" key="1">
    <source>
        <dbReference type="EMBL" id="UPL03163.1"/>
    </source>
</evidence>
<dbReference type="EMBL" id="CP090040">
    <property type="protein sequence ID" value="UPL03163.1"/>
    <property type="molecule type" value="Genomic_DNA"/>
</dbReference>
<proteinExistence type="predicted"/>
<name>A0ACD3ZPW7_FUSSC</name>
<protein>
    <submittedName>
        <fullName evidence="1">Uncharacterized protein</fullName>
    </submittedName>
</protein>
<accession>A0ACD3ZPW7</accession>
<sequence>MAANMYRLFFSLLPIAALLFWQALRDTQASLLRQVYQFPHGTWVENIAVRPNGNLLVTLVNQPELWEIVSPHQPENTRAHLIYRFDDAGMATGITEITPDVYVALTPNRVWEIDLTQAATHTRLIANIDKAGSLNGMTLLNQQERTVAIADCQLGVVWRLNTKDGSHTVMLQDETMAANDDLGPLLGINGLRKHQDYIYYVNTPRGLYGRVRVDAINGYALGPYEIISKGVMADDFAISPSGVGYLAGVAENVIFRAFLNGTQEMVAGGLSRTAVTRPTSAAFGRNGNSNILYITTGGNTSDLTTYDGKGEILALKSNPLEEM</sequence>